<sequence length="122" mass="14149">MKIAVAVVLVFFVTGIIGDDFYTSKYDNLDVEGILKNDRLLLSYHKCLLEGIRCTPEGEELRKVLPEAIETKCAKCTNKHKGTVKKVGKFLLNEKPELWNELMEKYDPQNKYRADLERRLKE</sequence>
<gene>
    <name evidence="2" type="ORF">HHI36_003590</name>
</gene>
<dbReference type="SUPFAM" id="SSF100910">
    <property type="entry name" value="Chemosensory protein Csp2"/>
    <property type="match status" value="1"/>
</dbReference>
<dbReference type="Pfam" id="PF03392">
    <property type="entry name" value="OS-D"/>
    <property type="match status" value="1"/>
</dbReference>
<dbReference type="PANTHER" id="PTHR11257:SF12">
    <property type="entry name" value="EJACULATORY BULB-SPECIFIC PROTEIN 3-RELATED"/>
    <property type="match status" value="1"/>
</dbReference>
<organism evidence="2 3">
    <name type="scientific">Cryptolaemus montrouzieri</name>
    <dbReference type="NCBI Taxonomy" id="559131"/>
    <lineage>
        <taxon>Eukaryota</taxon>
        <taxon>Metazoa</taxon>
        <taxon>Ecdysozoa</taxon>
        <taxon>Arthropoda</taxon>
        <taxon>Hexapoda</taxon>
        <taxon>Insecta</taxon>
        <taxon>Pterygota</taxon>
        <taxon>Neoptera</taxon>
        <taxon>Endopterygota</taxon>
        <taxon>Coleoptera</taxon>
        <taxon>Polyphaga</taxon>
        <taxon>Cucujiformia</taxon>
        <taxon>Coccinelloidea</taxon>
        <taxon>Coccinellidae</taxon>
        <taxon>Scymninae</taxon>
        <taxon>Scymnini</taxon>
        <taxon>Cryptolaemus</taxon>
    </lineage>
</organism>
<feature type="signal peptide" evidence="1">
    <location>
        <begin position="1"/>
        <end position="18"/>
    </location>
</feature>
<keyword evidence="3" id="KW-1185">Reference proteome</keyword>
<dbReference type="Proteomes" id="UP001516400">
    <property type="component" value="Unassembled WGS sequence"/>
</dbReference>
<accession>A0ABD2PE38</accession>
<dbReference type="Gene3D" id="1.10.2080.10">
    <property type="entry name" value="Insect odorant-binding protein A10/Ejaculatory bulb-specific protein 3"/>
    <property type="match status" value="1"/>
</dbReference>
<keyword evidence="1" id="KW-0732">Signal</keyword>
<dbReference type="EMBL" id="JABFTP020000185">
    <property type="protein sequence ID" value="KAL3289154.1"/>
    <property type="molecule type" value="Genomic_DNA"/>
</dbReference>
<protein>
    <recommendedName>
        <fullName evidence="4">Chemosensory protein</fullName>
    </recommendedName>
</protein>
<proteinExistence type="predicted"/>
<dbReference type="InterPro" id="IPR005055">
    <property type="entry name" value="A10/PebIII"/>
</dbReference>
<evidence type="ECO:0000313" key="3">
    <source>
        <dbReference type="Proteomes" id="UP001516400"/>
    </source>
</evidence>
<reference evidence="2 3" key="1">
    <citation type="journal article" date="2021" name="BMC Biol.">
        <title>Horizontally acquired antibacterial genes associated with adaptive radiation of ladybird beetles.</title>
        <authorList>
            <person name="Li H.S."/>
            <person name="Tang X.F."/>
            <person name="Huang Y.H."/>
            <person name="Xu Z.Y."/>
            <person name="Chen M.L."/>
            <person name="Du X.Y."/>
            <person name="Qiu B.Y."/>
            <person name="Chen P.T."/>
            <person name="Zhang W."/>
            <person name="Slipinski A."/>
            <person name="Escalona H.E."/>
            <person name="Waterhouse R.M."/>
            <person name="Zwick A."/>
            <person name="Pang H."/>
        </authorList>
    </citation>
    <scope>NUCLEOTIDE SEQUENCE [LARGE SCALE GENOMIC DNA]</scope>
    <source>
        <strain evidence="2">SYSU2018</strain>
    </source>
</reference>
<dbReference type="InterPro" id="IPR036682">
    <property type="entry name" value="OS_D_A10/PebIII_sf"/>
</dbReference>
<evidence type="ECO:0000256" key="1">
    <source>
        <dbReference type="SAM" id="SignalP"/>
    </source>
</evidence>
<evidence type="ECO:0008006" key="4">
    <source>
        <dbReference type="Google" id="ProtNLM"/>
    </source>
</evidence>
<dbReference type="PANTHER" id="PTHR11257">
    <property type="entry name" value="CHEMOSENSORY PROTEIN-RELATED"/>
    <property type="match status" value="1"/>
</dbReference>
<evidence type="ECO:0000313" key="2">
    <source>
        <dbReference type="EMBL" id="KAL3289154.1"/>
    </source>
</evidence>
<feature type="chain" id="PRO_5044807489" description="Chemosensory protein" evidence="1">
    <location>
        <begin position="19"/>
        <end position="122"/>
    </location>
</feature>
<name>A0ABD2PE38_9CUCU</name>
<dbReference type="AlphaFoldDB" id="A0ABD2PE38"/>
<comment type="caution">
    <text evidence="2">The sequence shown here is derived from an EMBL/GenBank/DDBJ whole genome shotgun (WGS) entry which is preliminary data.</text>
</comment>